<dbReference type="Proteomes" id="UP001151582">
    <property type="component" value="Unassembled WGS sequence"/>
</dbReference>
<dbReference type="OrthoDB" id="10271927at2759"/>
<evidence type="ECO:0000313" key="1">
    <source>
        <dbReference type="EMBL" id="KAJ1979675.1"/>
    </source>
</evidence>
<name>A0A9W8B893_9FUNG</name>
<sequence>MNLSELERGDVIGVVFLGTGAEYYGEVKAIDLDALTFNLLVVSDCEVYQFNWTEVLLTERL</sequence>
<protein>
    <submittedName>
        <fullName evidence="1">Uncharacterized protein</fullName>
    </submittedName>
</protein>
<dbReference type="AlphaFoldDB" id="A0A9W8B893"/>
<dbReference type="EMBL" id="JANBQB010000207">
    <property type="protein sequence ID" value="KAJ1979675.1"/>
    <property type="molecule type" value="Genomic_DNA"/>
</dbReference>
<accession>A0A9W8B893</accession>
<organism evidence="1 2">
    <name type="scientific">Dimargaris verticillata</name>
    <dbReference type="NCBI Taxonomy" id="2761393"/>
    <lineage>
        <taxon>Eukaryota</taxon>
        <taxon>Fungi</taxon>
        <taxon>Fungi incertae sedis</taxon>
        <taxon>Zoopagomycota</taxon>
        <taxon>Kickxellomycotina</taxon>
        <taxon>Dimargaritomycetes</taxon>
        <taxon>Dimargaritales</taxon>
        <taxon>Dimargaritaceae</taxon>
        <taxon>Dimargaris</taxon>
    </lineage>
</organism>
<reference evidence="1" key="1">
    <citation type="submission" date="2022-07" db="EMBL/GenBank/DDBJ databases">
        <title>Phylogenomic reconstructions and comparative analyses of Kickxellomycotina fungi.</title>
        <authorList>
            <person name="Reynolds N.K."/>
            <person name="Stajich J.E."/>
            <person name="Barry K."/>
            <person name="Grigoriev I.V."/>
            <person name="Crous P."/>
            <person name="Smith M.E."/>
        </authorList>
    </citation>
    <scope>NUCLEOTIDE SEQUENCE</scope>
    <source>
        <strain evidence="1">RSA 567</strain>
    </source>
</reference>
<proteinExistence type="predicted"/>
<evidence type="ECO:0000313" key="2">
    <source>
        <dbReference type="Proteomes" id="UP001151582"/>
    </source>
</evidence>
<keyword evidence="2" id="KW-1185">Reference proteome</keyword>
<comment type="caution">
    <text evidence="1">The sequence shown here is derived from an EMBL/GenBank/DDBJ whole genome shotgun (WGS) entry which is preliminary data.</text>
</comment>
<gene>
    <name evidence="1" type="ORF">H4R34_002735</name>
</gene>